<dbReference type="InterPro" id="IPR001789">
    <property type="entry name" value="Sig_transdc_resp-reg_receiver"/>
</dbReference>
<accession>A0A521F3P3</accession>
<dbReference type="InterPro" id="IPR005467">
    <property type="entry name" value="His_kinase_dom"/>
</dbReference>
<dbReference type="PROSITE" id="PS50109">
    <property type="entry name" value="HIS_KIN"/>
    <property type="match status" value="1"/>
</dbReference>
<dbReference type="InterPro" id="IPR003594">
    <property type="entry name" value="HATPase_dom"/>
</dbReference>
<dbReference type="CDD" id="cd00082">
    <property type="entry name" value="HisKA"/>
    <property type="match status" value="1"/>
</dbReference>
<dbReference type="RefSeq" id="WP_142534700.1">
    <property type="nucleotide sequence ID" value="NZ_FXTB01000014.1"/>
</dbReference>
<evidence type="ECO:0000256" key="4">
    <source>
        <dbReference type="PROSITE-ProRule" id="PRU00169"/>
    </source>
</evidence>
<dbReference type="AlphaFoldDB" id="A0A521F3P3"/>
<gene>
    <name evidence="7" type="ORF">SAMN06265379_11417</name>
</gene>
<dbReference type="PROSITE" id="PS50110">
    <property type="entry name" value="RESPONSE_REGULATORY"/>
    <property type="match status" value="1"/>
</dbReference>
<dbReference type="InterPro" id="IPR003661">
    <property type="entry name" value="HisK_dim/P_dom"/>
</dbReference>
<dbReference type="InterPro" id="IPR011006">
    <property type="entry name" value="CheY-like_superfamily"/>
</dbReference>
<dbReference type="SUPFAM" id="SSF47384">
    <property type="entry name" value="Homodimeric domain of signal transducing histidine kinase"/>
    <property type="match status" value="1"/>
</dbReference>
<keyword evidence="3 4" id="KW-0597">Phosphoprotein</keyword>
<reference evidence="7 8" key="1">
    <citation type="submission" date="2017-05" db="EMBL/GenBank/DDBJ databases">
        <authorList>
            <person name="Varghese N."/>
            <person name="Submissions S."/>
        </authorList>
    </citation>
    <scope>NUCLEOTIDE SEQUENCE [LARGE SCALE GENOMIC DNA]</scope>
    <source>
        <strain evidence="7 8">DSM 27040</strain>
    </source>
</reference>
<evidence type="ECO:0000313" key="8">
    <source>
        <dbReference type="Proteomes" id="UP000319040"/>
    </source>
</evidence>
<dbReference type="SMART" id="SM00387">
    <property type="entry name" value="HATPase_c"/>
    <property type="match status" value="1"/>
</dbReference>
<dbReference type="SMART" id="SM00448">
    <property type="entry name" value="REC"/>
    <property type="match status" value="1"/>
</dbReference>
<evidence type="ECO:0000256" key="1">
    <source>
        <dbReference type="ARBA" id="ARBA00000085"/>
    </source>
</evidence>
<dbReference type="SMART" id="SM00388">
    <property type="entry name" value="HisKA"/>
    <property type="match status" value="1"/>
</dbReference>
<evidence type="ECO:0000259" key="6">
    <source>
        <dbReference type="PROSITE" id="PS50110"/>
    </source>
</evidence>
<dbReference type="InterPro" id="IPR036097">
    <property type="entry name" value="HisK_dim/P_sf"/>
</dbReference>
<dbReference type="SUPFAM" id="SSF52172">
    <property type="entry name" value="CheY-like"/>
    <property type="match status" value="1"/>
</dbReference>
<dbReference type="PANTHER" id="PTHR43547">
    <property type="entry name" value="TWO-COMPONENT HISTIDINE KINASE"/>
    <property type="match status" value="1"/>
</dbReference>
<proteinExistence type="predicted"/>
<dbReference type="Pfam" id="PF02518">
    <property type="entry name" value="HATPase_c"/>
    <property type="match status" value="1"/>
</dbReference>
<dbReference type="EC" id="2.7.13.3" evidence="2"/>
<evidence type="ECO:0000313" key="7">
    <source>
        <dbReference type="EMBL" id="SMO90815.1"/>
    </source>
</evidence>
<feature type="modified residue" description="4-aspartylphosphate" evidence="4">
    <location>
        <position position="60"/>
    </location>
</feature>
<dbReference type="PANTHER" id="PTHR43547:SF2">
    <property type="entry name" value="HYBRID SIGNAL TRANSDUCTION HISTIDINE KINASE C"/>
    <property type="match status" value="1"/>
</dbReference>
<keyword evidence="7" id="KW-0808">Transferase</keyword>
<dbReference type="Gene3D" id="3.40.50.2300">
    <property type="match status" value="1"/>
</dbReference>
<evidence type="ECO:0000256" key="2">
    <source>
        <dbReference type="ARBA" id="ARBA00012438"/>
    </source>
</evidence>
<comment type="catalytic activity">
    <reaction evidence="1">
        <text>ATP + protein L-histidine = ADP + protein N-phospho-L-histidine.</text>
        <dbReference type="EC" id="2.7.13.3"/>
    </reaction>
</comment>
<keyword evidence="7" id="KW-0418">Kinase</keyword>
<protein>
    <recommendedName>
        <fullName evidence="2">histidine kinase</fullName>
        <ecNumber evidence="2">2.7.13.3</ecNumber>
    </recommendedName>
</protein>
<feature type="domain" description="Response regulatory" evidence="6">
    <location>
        <begin position="10"/>
        <end position="127"/>
    </location>
</feature>
<dbReference type="GO" id="GO:0000155">
    <property type="term" value="F:phosphorelay sensor kinase activity"/>
    <property type="evidence" value="ECO:0007669"/>
    <property type="project" value="InterPro"/>
</dbReference>
<organism evidence="7 8">
    <name type="scientific">Saccharicrinis carchari</name>
    <dbReference type="NCBI Taxonomy" id="1168039"/>
    <lineage>
        <taxon>Bacteria</taxon>
        <taxon>Pseudomonadati</taxon>
        <taxon>Bacteroidota</taxon>
        <taxon>Bacteroidia</taxon>
        <taxon>Marinilabiliales</taxon>
        <taxon>Marinilabiliaceae</taxon>
        <taxon>Saccharicrinis</taxon>
    </lineage>
</organism>
<evidence type="ECO:0000259" key="5">
    <source>
        <dbReference type="PROSITE" id="PS50109"/>
    </source>
</evidence>
<dbReference type="InterPro" id="IPR036890">
    <property type="entry name" value="HATPase_C_sf"/>
</dbReference>
<dbReference type="Proteomes" id="UP000319040">
    <property type="component" value="Unassembled WGS sequence"/>
</dbReference>
<sequence>MEINDKKQYKILIVDDRQKNIQVLGSLLRQENYIIGVATNGEQALEILIGSNDYDLILLDVNMPVMDGFEACRAIRVHEDLKEIPIIFLTAMVDTDSIVTGFEAGGQDYVTKPFNSNELLAKVNTHLELKHSKDQLRKVNQWLEDKVLERTKELRHSHLKLQKAYQELNVLDKSKSEFLAIISHQINTPLNGILGFIGVLKHEITDTHLQEMFKYLEISAHRLDSFSKVSLKITRLRTRTLPVDKKQIAIEDLIRSSQESLVEKIKSKNIAFDIGGAGNMIKGDPELVEFCIESILDNAINYSPNNGIVQINISSAGNNTRFAVIDRGNGFNPRSLNNLFELFVPDQEHSEENKGLDLALAKLIMDAHEGTIEVLNNEGKGATVILTFPN</sequence>
<dbReference type="Pfam" id="PF00072">
    <property type="entry name" value="Response_reg"/>
    <property type="match status" value="1"/>
</dbReference>
<name>A0A521F3P3_SACCC</name>
<dbReference type="Gene3D" id="1.10.287.130">
    <property type="match status" value="1"/>
</dbReference>
<dbReference type="Gene3D" id="3.30.565.10">
    <property type="entry name" value="Histidine kinase-like ATPase, C-terminal domain"/>
    <property type="match status" value="1"/>
</dbReference>
<evidence type="ECO:0000256" key="3">
    <source>
        <dbReference type="ARBA" id="ARBA00022553"/>
    </source>
</evidence>
<dbReference type="OrthoDB" id="9781208at2"/>
<dbReference type="Pfam" id="PF00512">
    <property type="entry name" value="HisKA"/>
    <property type="match status" value="1"/>
</dbReference>
<keyword evidence="8" id="KW-1185">Reference proteome</keyword>
<dbReference type="SUPFAM" id="SSF55874">
    <property type="entry name" value="ATPase domain of HSP90 chaperone/DNA topoisomerase II/histidine kinase"/>
    <property type="match status" value="1"/>
</dbReference>
<dbReference type="EMBL" id="FXTB01000014">
    <property type="protein sequence ID" value="SMO90815.1"/>
    <property type="molecule type" value="Genomic_DNA"/>
</dbReference>
<feature type="domain" description="Histidine kinase" evidence="5">
    <location>
        <begin position="181"/>
        <end position="390"/>
    </location>
</feature>